<dbReference type="EMBL" id="KN825485">
    <property type="protein sequence ID" value="KIK90681.1"/>
    <property type="molecule type" value="Genomic_DNA"/>
</dbReference>
<sequence>QSIKHVGLDLHSPVFTHGQFYFYIAISQATSVHCIKAILQDTLDQLITKNTVYPEVLLQVD</sequence>
<organism evidence="1 2">
    <name type="scientific">Paxillus rubicundulus Ve08.2h10</name>
    <dbReference type="NCBI Taxonomy" id="930991"/>
    <lineage>
        <taxon>Eukaryota</taxon>
        <taxon>Fungi</taxon>
        <taxon>Dikarya</taxon>
        <taxon>Basidiomycota</taxon>
        <taxon>Agaricomycotina</taxon>
        <taxon>Agaricomycetes</taxon>
        <taxon>Agaricomycetidae</taxon>
        <taxon>Boletales</taxon>
        <taxon>Paxilineae</taxon>
        <taxon>Paxillaceae</taxon>
        <taxon>Paxillus</taxon>
    </lineage>
</organism>
<gene>
    <name evidence="1" type="ORF">PAXRUDRAFT_151394</name>
</gene>
<keyword evidence="2" id="KW-1185">Reference proteome</keyword>
<accession>A0A0D0DRX2</accession>
<reference evidence="2" key="2">
    <citation type="submission" date="2015-01" db="EMBL/GenBank/DDBJ databases">
        <title>Evolutionary Origins and Diversification of the Mycorrhizal Mutualists.</title>
        <authorList>
            <consortium name="DOE Joint Genome Institute"/>
            <consortium name="Mycorrhizal Genomics Consortium"/>
            <person name="Kohler A."/>
            <person name="Kuo A."/>
            <person name="Nagy L.G."/>
            <person name="Floudas D."/>
            <person name="Copeland A."/>
            <person name="Barry K.W."/>
            <person name="Cichocki N."/>
            <person name="Veneault-Fourrey C."/>
            <person name="LaButti K."/>
            <person name="Lindquist E.A."/>
            <person name="Lipzen A."/>
            <person name="Lundell T."/>
            <person name="Morin E."/>
            <person name="Murat C."/>
            <person name="Riley R."/>
            <person name="Ohm R."/>
            <person name="Sun H."/>
            <person name="Tunlid A."/>
            <person name="Henrissat B."/>
            <person name="Grigoriev I.V."/>
            <person name="Hibbett D.S."/>
            <person name="Martin F."/>
        </authorList>
    </citation>
    <scope>NUCLEOTIDE SEQUENCE [LARGE SCALE GENOMIC DNA]</scope>
    <source>
        <strain evidence="2">Ve08.2h10</strain>
    </source>
</reference>
<dbReference type="InParanoid" id="A0A0D0DRX2"/>
<proteinExistence type="predicted"/>
<reference evidence="1 2" key="1">
    <citation type="submission" date="2014-04" db="EMBL/GenBank/DDBJ databases">
        <authorList>
            <consortium name="DOE Joint Genome Institute"/>
            <person name="Kuo A."/>
            <person name="Kohler A."/>
            <person name="Jargeat P."/>
            <person name="Nagy L.G."/>
            <person name="Floudas D."/>
            <person name="Copeland A."/>
            <person name="Barry K.W."/>
            <person name="Cichocki N."/>
            <person name="Veneault-Fourrey C."/>
            <person name="LaButti K."/>
            <person name="Lindquist E.A."/>
            <person name="Lipzen A."/>
            <person name="Lundell T."/>
            <person name="Morin E."/>
            <person name="Murat C."/>
            <person name="Sun H."/>
            <person name="Tunlid A."/>
            <person name="Henrissat B."/>
            <person name="Grigoriev I.V."/>
            <person name="Hibbett D.S."/>
            <person name="Martin F."/>
            <person name="Nordberg H.P."/>
            <person name="Cantor M.N."/>
            <person name="Hua S.X."/>
        </authorList>
    </citation>
    <scope>NUCLEOTIDE SEQUENCE [LARGE SCALE GENOMIC DNA]</scope>
    <source>
        <strain evidence="1 2">Ve08.2h10</strain>
    </source>
</reference>
<dbReference type="AlphaFoldDB" id="A0A0D0DRX2"/>
<evidence type="ECO:0000313" key="2">
    <source>
        <dbReference type="Proteomes" id="UP000054538"/>
    </source>
</evidence>
<feature type="non-terminal residue" evidence="1">
    <location>
        <position position="61"/>
    </location>
</feature>
<dbReference type="OrthoDB" id="2615604at2759"/>
<evidence type="ECO:0000313" key="1">
    <source>
        <dbReference type="EMBL" id="KIK90681.1"/>
    </source>
</evidence>
<protein>
    <submittedName>
        <fullName evidence="1">Uncharacterized protein</fullName>
    </submittedName>
</protein>
<dbReference type="Proteomes" id="UP000054538">
    <property type="component" value="Unassembled WGS sequence"/>
</dbReference>
<name>A0A0D0DRX2_9AGAM</name>
<dbReference type="HOGENOM" id="CLU_001324_11_1_1"/>